<keyword evidence="3" id="KW-1185">Reference proteome</keyword>
<dbReference type="Proteomes" id="UP001328107">
    <property type="component" value="Unassembled WGS sequence"/>
</dbReference>
<proteinExistence type="predicted"/>
<feature type="signal peptide" evidence="1">
    <location>
        <begin position="1"/>
        <end position="19"/>
    </location>
</feature>
<gene>
    <name evidence="2" type="ORF">PMAYCL1PPCAC_13140</name>
</gene>
<comment type="caution">
    <text evidence="2">The sequence shown here is derived from an EMBL/GenBank/DDBJ whole genome shotgun (WGS) entry which is preliminary data.</text>
</comment>
<protein>
    <submittedName>
        <fullName evidence="2">Uncharacterized protein</fullName>
    </submittedName>
</protein>
<evidence type="ECO:0000313" key="2">
    <source>
        <dbReference type="EMBL" id="GMR42945.1"/>
    </source>
</evidence>
<reference evidence="3" key="1">
    <citation type="submission" date="2022-10" db="EMBL/GenBank/DDBJ databases">
        <title>Genome assembly of Pristionchus species.</title>
        <authorList>
            <person name="Yoshida K."/>
            <person name="Sommer R.J."/>
        </authorList>
    </citation>
    <scope>NUCLEOTIDE SEQUENCE [LARGE SCALE GENOMIC DNA]</scope>
    <source>
        <strain evidence="3">RS5460</strain>
    </source>
</reference>
<evidence type="ECO:0000256" key="1">
    <source>
        <dbReference type="SAM" id="SignalP"/>
    </source>
</evidence>
<dbReference type="EMBL" id="BTRK01000003">
    <property type="protein sequence ID" value="GMR42945.1"/>
    <property type="molecule type" value="Genomic_DNA"/>
</dbReference>
<name>A0AAN4ZTJ3_9BILA</name>
<organism evidence="2 3">
    <name type="scientific">Pristionchus mayeri</name>
    <dbReference type="NCBI Taxonomy" id="1317129"/>
    <lineage>
        <taxon>Eukaryota</taxon>
        <taxon>Metazoa</taxon>
        <taxon>Ecdysozoa</taxon>
        <taxon>Nematoda</taxon>
        <taxon>Chromadorea</taxon>
        <taxon>Rhabditida</taxon>
        <taxon>Rhabditina</taxon>
        <taxon>Diplogasteromorpha</taxon>
        <taxon>Diplogasteroidea</taxon>
        <taxon>Neodiplogasteridae</taxon>
        <taxon>Pristionchus</taxon>
    </lineage>
</organism>
<keyword evidence="1" id="KW-0732">Signal</keyword>
<sequence length="82" mass="8637">MFKFVVLLALLTIVVVSNSDDIVVDQSVENAKNSSEHANIIQNYPILKSNVTAPEGSALEGDKKSSSVVSFVAALAILSAAF</sequence>
<evidence type="ECO:0000313" key="3">
    <source>
        <dbReference type="Proteomes" id="UP001328107"/>
    </source>
</evidence>
<accession>A0AAN4ZTJ3</accession>
<feature type="chain" id="PRO_5042829871" evidence="1">
    <location>
        <begin position="20"/>
        <end position="82"/>
    </location>
</feature>
<dbReference type="AlphaFoldDB" id="A0AAN4ZTJ3"/>